<keyword evidence="1" id="KW-0614">Plasmid</keyword>
<evidence type="ECO:0000313" key="2">
    <source>
        <dbReference type="Proteomes" id="UP000663508"/>
    </source>
</evidence>
<reference evidence="1" key="1">
    <citation type="submission" date="2020-11" db="EMBL/GenBank/DDBJ databases">
        <title>Complete genome sequence of a novel pathogenic Methylobacterium strain isolated from rice in Vietnam.</title>
        <authorList>
            <person name="Lai K."/>
            <person name="Okazaki S."/>
            <person name="Higashi K."/>
            <person name="Mori H."/>
            <person name="Toyoda A."/>
            <person name="Kurokawa K."/>
        </authorList>
    </citation>
    <scope>NUCLEOTIDE SEQUENCE</scope>
    <source>
        <strain evidence="1">VL1</strain>
        <plasmid evidence="1">pVL1_2</plasmid>
    </source>
</reference>
<protein>
    <recommendedName>
        <fullName evidence="3">DUF3263 domain-containing protein</fullName>
    </recommendedName>
</protein>
<dbReference type="KEGG" id="mind:mvi_62260"/>
<name>A0A8H8X0C9_9HYPH</name>
<organism evidence="1 2">
    <name type="scientific">Methylobacterium indicum</name>
    <dbReference type="NCBI Taxonomy" id="1775910"/>
    <lineage>
        <taxon>Bacteria</taxon>
        <taxon>Pseudomonadati</taxon>
        <taxon>Pseudomonadota</taxon>
        <taxon>Alphaproteobacteria</taxon>
        <taxon>Hyphomicrobiales</taxon>
        <taxon>Methylobacteriaceae</taxon>
        <taxon>Methylobacterium</taxon>
    </lineage>
</organism>
<proteinExistence type="predicted"/>
<accession>A0A8H8X0C9</accession>
<gene>
    <name evidence="1" type="ORF">mvi_62260</name>
</gene>
<evidence type="ECO:0000313" key="1">
    <source>
        <dbReference type="EMBL" id="BCM87765.1"/>
    </source>
</evidence>
<evidence type="ECO:0008006" key="3">
    <source>
        <dbReference type="Google" id="ProtNLM"/>
    </source>
</evidence>
<dbReference type="EMBL" id="AP024147">
    <property type="protein sequence ID" value="BCM87765.1"/>
    <property type="molecule type" value="Genomic_DNA"/>
</dbReference>
<dbReference type="RefSeq" id="WP_207183956.1">
    <property type="nucleotide sequence ID" value="NZ_AP024147.1"/>
</dbReference>
<geneLocation type="plasmid" evidence="1 2">
    <name>pVL1_2</name>
</geneLocation>
<dbReference type="AlphaFoldDB" id="A0A8H8X0C9"/>
<sequence>MHQLPAHLTGRNFTADEEVKLSPEDQRILDEYRQWWRDHDAKEQRMRDLIRLVHGAADDALAALEIDAKDVAIRRLKRITRLIDAEAPDCALPRHLRQKHD</sequence>
<dbReference type="Proteomes" id="UP000663508">
    <property type="component" value="Plasmid pVL1_2"/>
</dbReference>